<proteinExistence type="predicted"/>
<keyword evidence="1" id="KW-0472">Membrane</keyword>
<reference evidence="3" key="1">
    <citation type="submission" date="2016-10" db="EMBL/GenBank/DDBJ databases">
        <authorList>
            <person name="Varghese N."/>
            <person name="Submissions S."/>
        </authorList>
    </citation>
    <scope>NUCLEOTIDE SEQUENCE [LARGE SCALE GENOMIC DNA]</scope>
    <source>
        <strain evidence="3">DSM 17465</strain>
    </source>
</reference>
<feature type="transmembrane region" description="Helical" evidence="1">
    <location>
        <begin position="99"/>
        <end position="117"/>
    </location>
</feature>
<dbReference type="RefSeq" id="WP_054782922.1">
    <property type="nucleotide sequence ID" value="NZ_FPBD01000003.1"/>
</dbReference>
<gene>
    <name evidence="2" type="ORF">SAMN05444141_103550</name>
</gene>
<dbReference type="AlphaFoldDB" id="A0A1I7B1N6"/>
<organism evidence="2 3">
    <name type="scientific">Pseudovibrio denitrificans</name>
    <dbReference type="NCBI Taxonomy" id="258256"/>
    <lineage>
        <taxon>Bacteria</taxon>
        <taxon>Pseudomonadati</taxon>
        <taxon>Pseudomonadota</taxon>
        <taxon>Alphaproteobacteria</taxon>
        <taxon>Hyphomicrobiales</taxon>
        <taxon>Stappiaceae</taxon>
        <taxon>Pseudovibrio</taxon>
    </lineage>
</organism>
<keyword evidence="3" id="KW-1185">Reference proteome</keyword>
<keyword evidence="1" id="KW-0812">Transmembrane</keyword>
<feature type="transmembrane region" description="Helical" evidence="1">
    <location>
        <begin position="129"/>
        <end position="149"/>
    </location>
</feature>
<protein>
    <submittedName>
        <fullName evidence="2">Uncharacterized protein</fullName>
    </submittedName>
</protein>
<evidence type="ECO:0000313" key="2">
    <source>
        <dbReference type="EMBL" id="SFT81130.1"/>
    </source>
</evidence>
<dbReference type="EMBL" id="FPBD01000003">
    <property type="protein sequence ID" value="SFT81130.1"/>
    <property type="molecule type" value="Genomic_DNA"/>
</dbReference>
<sequence>MHGALMQNKAISFYKKYSNKHSEQELFDPDLIPLTRFGLLRKYLSFVVFYLSYPYVSRLFDATAQDSFASNSIHLGGYLILTAFLWPRRLSLFGFLMRYISIWGAVVLYWILIIYLVTPEKLKVLVATYPWLPKAGYLPFALYALVMIWRTPKSKKRRSWRQQLRAMRLS</sequence>
<dbReference type="Proteomes" id="UP000183371">
    <property type="component" value="Unassembled WGS sequence"/>
</dbReference>
<accession>A0A1I7B1N6</accession>
<evidence type="ECO:0000313" key="3">
    <source>
        <dbReference type="Proteomes" id="UP000183371"/>
    </source>
</evidence>
<evidence type="ECO:0000256" key="1">
    <source>
        <dbReference type="SAM" id="Phobius"/>
    </source>
</evidence>
<keyword evidence="1" id="KW-1133">Transmembrane helix</keyword>
<name>A0A1I7B1N6_9HYPH</name>